<dbReference type="EMBL" id="PDCK01000043">
    <property type="protein sequence ID" value="PRQ33887.1"/>
    <property type="molecule type" value="Genomic_DNA"/>
</dbReference>
<reference evidence="1 2" key="1">
    <citation type="journal article" date="2018" name="Nat. Genet.">
        <title>The Rosa genome provides new insights in the design of modern roses.</title>
        <authorList>
            <person name="Bendahmane M."/>
        </authorList>
    </citation>
    <scope>NUCLEOTIDE SEQUENCE [LARGE SCALE GENOMIC DNA]</scope>
    <source>
        <strain evidence="2">cv. Old Blush</strain>
    </source>
</reference>
<dbReference type="Proteomes" id="UP000238479">
    <property type="component" value="Chromosome 5"/>
</dbReference>
<comment type="caution">
    <text evidence="1">The sequence shown here is derived from an EMBL/GenBank/DDBJ whole genome shotgun (WGS) entry which is preliminary data.</text>
</comment>
<gene>
    <name evidence="1" type="ORF">RchiOBHm_Chr5g0062651</name>
</gene>
<dbReference type="Gramene" id="PRQ33887">
    <property type="protein sequence ID" value="PRQ33887"/>
    <property type="gene ID" value="RchiOBHm_Chr5g0062651"/>
</dbReference>
<dbReference type="AlphaFoldDB" id="A0A2P6QI80"/>
<proteinExistence type="predicted"/>
<evidence type="ECO:0000313" key="1">
    <source>
        <dbReference type="EMBL" id="PRQ33887.1"/>
    </source>
</evidence>
<sequence length="72" mass="8354">MMEMGSDGFFWCVAVAEVRGVIGCAAVFVSKRKGWDKVCHVLAWQWARRKERVVWHVQEKQNILCWLPCVGM</sequence>
<protein>
    <submittedName>
        <fullName evidence="1">Uncharacterized protein</fullName>
    </submittedName>
</protein>
<name>A0A2P6QI80_ROSCH</name>
<organism evidence="1 2">
    <name type="scientific">Rosa chinensis</name>
    <name type="common">China rose</name>
    <dbReference type="NCBI Taxonomy" id="74649"/>
    <lineage>
        <taxon>Eukaryota</taxon>
        <taxon>Viridiplantae</taxon>
        <taxon>Streptophyta</taxon>
        <taxon>Embryophyta</taxon>
        <taxon>Tracheophyta</taxon>
        <taxon>Spermatophyta</taxon>
        <taxon>Magnoliopsida</taxon>
        <taxon>eudicotyledons</taxon>
        <taxon>Gunneridae</taxon>
        <taxon>Pentapetalae</taxon>
        <taxon>rosids</taxon>
        <taxon>fabids</taxon>
        <taxon>Rosales</taxon>
        <taxon>Rosaceae</taxon>
        <taxon>Rosoideae</taxon>
        <taxon>Rosoideae incertae sedis</taxon>
        <taxon>Rosa</taxon>
    </lineage>
</organism>
<keyword evidence="2" id="KW-1185">Reference proteome</keyword>
<evidence type="ECO:0000313" key="2">
    <source>
        <dbReference type="Proteomes" id="UP000238479"/>
    </source>
</evidence>
<accession>A0A2P6QI80</accession>